<keyword evidence="5" id="KW-1185">Reference proteome</keyword>
<keyword evidence="2" id="KW-0611">Plant defense</keyword>
<dbReference type="EMBL" id="JARPOI010000007">
    <property type="protein sequence ID" value="KAJ9177681.1"/>
    <property type="molecule type" value="Genomic_DNA"/>
</dbReference>
<evidence type="ECO:0000313" key="4">
    <source>
        <dbReference type="EMBL" id="KAJ9177681.1"/>
    </source>
</evidence>
<proteinExistence type="inferred from homology"/>
<comment type="similarity">
    <text evidence="1">Belongs to the brassicaceae elicitor peptide family.</text>
</comment>
<evidence type="ECO:0000256" key="2">
    <source>
        <dbReference type="ARBA" id="ARBA00022821"/>
    </source>
</evidence>
<evidence type="ECO:0000256" key="3">
    <source>
        <dbReference type="SAM" id="MobiDB-lite"/>
    </source>
</evidence>
<dbReference type="Pfam" id="PF17232">
    <property type="entry name" value="Pep1_7"/>
    <property type="match status" value="1"/>
</dbReference>
<sequence length="106" mass="11770">MESSTIEEQRRREERQNNMYSPCYFCQKLISSILKCLGYDSDSSTTEDEEAAHLIPSHDEPERGMKINEERAAAVQSTRVVIKLANKPQPPPVSSGGGGKINYAPA</sequence>
<evidence type="ECO:0000313" key="5">
    <source>
        <dbReference type="Proteomes" id="UP001174677"/>
    </source>
</evidence>
<dbReference type="Proteomes" id="UP001174677">
    <property type="component" value="Chromosome 7"/>
</dbReference>
<dbReference type="InterPro" id="IPR035176">
    <property type="entry name" value="PEP"/>
</dbReference>
<comment type="caution">
    <text evidence="4">The sequence shown here is derived from an EMBL/GenBank/DDBJ whole genome shotgun (WGS) entry which is preliminary data.</text>
</comment>
<gene>
    <name evidence="4" type="ORF">P3X46_012872</name>
</gene>
<feature type="region of interest" description="Disordered" evidence="3">
    <location>
        <begin position="85"/>
        <end position="106"/>
    </location>
</feature>
<accession>A0ABQ9MF68</accession>
<reference evidence="4" key="1">
    <citation type="journal article" date="2023" name="Plant Biotechnol. J.">
        <title>Chromosome-level wild Hevea brasiliensis genome provides new tools for genomic-assisted breeding and valuable loci to elevate rubber yield.</title>
        <authorList>
            <person name="Cheng H."/>
            <person name="Song X."/>
            <person name="Hu Y."/>
            <person name="Wu T."/>
            <person name="Yang Q."/>
            <person name="An Z."/>
            <person name="Feng S."/>
            <person name="Deng Z."/>
            <person name="Wu W."/>
            <person name="Zeng X."/>
            <person name="Tu M."/>
            <person name="Wang X."/>
            <person name="Huang H."/>
        </authorList>
    </citation>
    <scope>NUCLEOTIDE SEQUENCE</scope>
    <source>
        <strain evidence="4">MT/VB/25A 57/8</strain>
    </source>
</reference>
<evidence type="ECO:0000256" key="1">
    <source>
        <dbReference type="ARBA" id="ARBA00011021"/>
    </source>
</evidence>
<protein>
    <submittedName>
        <fullName evidence="4">Uncharacterized protein</fullName>
    </submittedName>
</protein>
<organism evidence="4 5">
    <name type="scientific">Hevea brasiliensis</name>
    <name type="common">Para rubber tree</name>
    <name type="synonym">Siphonia brasiliensis</name>
    <dbReference type="NCBI Taxonomy" id="3981"/>
    <lineage>
        <taxon>Eukaryota</taxon>
        <taxon>Viridiplantae</taxon>
        <taxon>Streptophyta</taxon>
        <taxon>Embryophyta</taxon>
        <taxon>Tracheophyta</taxon>
        <taxon>Spermatophyta</taxon>
        <taxon>Magnoliopsida</taxon>
        <taxon>eudicotyledons</taxon>
        <taxon>Gunneridae</taxon>
        <taxon>Pentapetalae</taxon>
        <taxon>rosids</taxon>
        <taxon>fabids</taxon>
        <taxon>Malpighiales</taxon>
        <taxon>Euphorbiaceae</taxon>
        <taxon>Crotonoideae</taxon>
        <taxon>Micrandreae</taxon>
        <taxon>Hevea</taxon>
    </lineage>
</organism>
<name>A0ABQ9MF68_HEVBR</name>